<dbReference type="RefSeq" id="WP_377856525.1">
    <property type="nucleotide sequence ID" value="NZ_JBHLZU010000019.1"/>
</dbReference>
<organism evidence="1 2">
    <name type="scientific">Allokutzneria oryzae</name>
    <dbReference type="NCBI Taxonomy" id="1378989"/>
    <lineage>
        <taxon>Bacteria</taxon>
        <taxon>Bacillati</taxon>
        <taxon>Actinomycetota</taxon>
        <taxon>Actinomycetes</taxon>
        <taxon>Pseudonocardiales</taxon>
        <taxon>Pseudonocardiaceae</taxon>
        <taxon>Allokutzneria</taxon>
    </lineage>
</organism>
<proteinExistence type="predicted"/>
<dbReference type="EMBL" id="JBHLZU010000019">
    <property type="protein sequence ID" value="MFB9907067.1"/>
    <property type="molecule type" value="Genomic_DNA"/>
</dbReference>
<evidence type="ECO:0000313" key="1">
    <source>
        <dbReference type="EMBL" id="MFB9907067.1"/>
    </source>
</evidence>
<gene>
    <name evidence="1" type="ORF">ACFFQA_24295</name>
</gene>
<sequence>MRAQVRVVGGQADLVSLHQWLVREDELRGRVTLHQPPPEPGQLGVATDVLVVALSGGGAITVLASSLQIWLKQRHSDVTIEVTNPDGRSVKVTAARVADAARLVREVLGDE</sequence>
<dbReference type="Proteomes" id="UP001589693">
    <property type="component" value="Unassembled WGS sequence"/>
</dbReference>
<reference evidence="1 2" key="1">
    <citation type="submission" date="2024-09" db="EMBL/GenBank/DDBJ databases">
        <authorList>
            <person name="Sun Q."/>
            <person name="Mori K."/>
        </authorList>
    </citation>
    <scope>NUCLEOTIDE SEQUENCE [LARGE SCALE GENOMIC DNA]</scope>
    <source>
        <strain evidence="1 2">TBRC 7907</strain>
    </source>
</reference>
<dbReference type="Pfam" id="PF19953">
    <property type="entry name" value="EACC1"/>
    <property type="match status" value="1"/>
</dbReference>
<evidence type="ECO:0000313" key="2">
    <source>
        <dbReference type="Proteomes" id="UP001589693"/>
    </source>
</evidence>
<protein>
    <submittedName>
        <fullName evidence="1">Uncharacterized protein</fullName>
    </submittedName>
</protein>
<keyword evidence="2" id="KW-1185">Reference proteome</keyword>
<name>A0ABV6A1N3_9PSEU</name>
<comment type="caution">
    <text evidence="1">The sequence shown here is derived from an EMBL/GenBank/DDBJ whole genome shotgun (WGS) entry which is preliminary data.</text>
</comment>
<accession>A0ABV6A1N3</accession>
<dbReference type="InterPro" id="IPR045428">
    <property type="entry name" value="EACC1"/>
</dbReference>